<comment type="subcellular location">
    <subcellularLocation>
        <location evidence="1">Nucleus</location>
    </subcellularLocation>
</comment>
<dbReference type="InterPro" id="IPR036236">
    <property type="entry name" value="Znf_C2H2_sf"/>
</dbReference>
<evidence type="ECO:0000259" key="10">
    <source>
        <dbReference type="PROSITE" id="PS50157"/>
    </source>
</evidence>
<reference evidence="12" key="1">
    <citation type="submission" date="2022-11" db="UniProtKB">
        <authorList>
            <consortium name="WormBaseParasite"/>
        </authorList>
    </citation>
    <scope>IDENTIFICATION</scope>
</reference>
<dbReference type="PROSITE" id="PS50157">
    <property type="entry name" value="ZINC_FINGER_C2H2_2"/>
    <property type="match status" value="2"/>
</dbReference>
<feature type="domain" description="C2H2-type" evidence="10">
    <location>
        <begin position="198"/>
        <end position="226"/>
    </location>
</feature>
<accession>A0A914BUJ9</accession>
<evidence type="ECO:0000256" key="2">
    <source>
        <dbReference type="ARBA" id="ARBA00022723"/>
    </source>
</evidence>
<feature type="coiled-coil region" evidence="8">
    <location>
        <begin position="68"/>
        <end position="130"/>
    </location>
</feature>
<evidence type="ECO:0000256" key="6">
    <source>
        <dbReference type="ARBA" id="ARBA00023242"/>
    </source>
</evidence>
<feature type="compositionally biased region" description="Polar residues" evidence="9">
    <location>
        <begin position="1"/>
        <end position="26"/>
    </location>
</feature>
<evidence type="ECO:0000256" key="1">
    <source>
        <dbReference type="ARBA" id="ARBA00004123"/>
    </source>
</evidence>
<evidence type="ECO:0000313" key="12">
    <source>
        <dbReference type="WBParaSite" id="ACRNAN_Path_1022.g3925.t1"/>
    </source>
</evidence>
<dbReference type="FunFam" id="3.30.160.60:FF:000110">
    <property type="entry name" value="Zinc finger protein-like"/>
    <property type="match status" value="1"/>
</dbReference>
<evidence type="ECO:0000256" key="9">
    <source>
        <dbReference type="SAM" id="MobiDB-lite"/>
    </source>
</evidence>
<keyword evidence="3" id="KW-0677">Repeat</keyword>
<dbReference type="PANTHER" id="PTHR16515">
    <property type="entry name" value="PR DOMAIN ZINC FINGER PROTEIN"/>
    <property type="match status" value="1"/>
</dbReference>
<keyword evidence="6" id="KW-0539">Nucleus</keyword>
<keyword evidence="4 7" id="KW-0863">Zinc-finger</keyword>
<evidence type="ECO:0000256" key="3">
    <source>
        <dbReference type="ARBA" id="ARBA00022737"/>
    </source>
</evidence>
<dbReference type="Proteomes" id="UP000887540">
    <property type="component" value="Unplaced"/>
</dbReference>
<dbReference type="GO" id="GO:0010468">
    <property type="term" value="P:regulation of gene expression"/>
    <property type="evidence" value="ECO:0007669"/>
    <property type="project" value="TreeGrafter"/>
</dbReference>
<keyword evidence="2" id="KW-0479">Metal-binding</keyword>
<name>A0A914BUJ9_9BILA</name>
<sequence>MTANNPLVNSIVKDSNTSETPTSSRKNTIESETSILDETDTSSSSSKDQKNFLKLPNYKKTNRYSAKKKAMKAKILALKEKVKELQDKLATQENFSQELQDKLAQQEILSKDLEEKLNDQKTLENKFKDELVELCLNENGDIFTNIEVDALQIVLEKWTIEQDNANLRRQLEKLELDDEFKAPTSPTLSYEHDEKKPFNCEHCDKSYSTLSNMKRHIDIKHLEIKTECFYCGQPFTGLEYCRNYGEVHKNENIYKCEICGAKYTTKGGLRKHQRSMHAL</sequence>
<dbReference type="Gene3D" id="3.30.160.60">
    <property type="entry name" value="Classic Zinc Finger"/>
    <property type="match status" value="2"/>
</dbReference>
<dbReference type="WBParaSite" id="ACRNAN_Path_1022.g3925.t1">
    <property type="protein sequence ID" value="ACRNAN_Path_1022.g3925.t1"/>
    <property type="gene ID" value="ACRNAN_Path_1022.g3925"/>
</dbReference>
<dbReference type="AlphaFoldDB" id="A0A914BUJ9"/>
<dbReference type="SUPFAM" id="SSF57667">
    <property type="entry name" value="beta-beta-alpha zinc fingers"/>
    <property type="match status" value="2"/>
</dbReference>
<keyword evidence="11" id="KW-1185">Reference proteome</keyword>
<protein>
    <submittedName>
        <fullName evidence="12">C2H2-type domain-containing protein</fullName>
    </submittedName>
</protein>
<evidence type="ECO:0000256" key="7">
    <source>
        <dbReference type="PROSITE-ProRule" id="PRU00042"/>
    </source>
</evidence>
<evidence type="ECO:0000256" key="8">
    <source>
        <dbReference type="SAM" id="Coils"/>
    </source>
</evidence>
<dbReference type="Pfam" id="PF00096">
    <property type="entry name" value="zf-C2H2"/>
    <property type="match status" value="2"/>
</dbReference>
<dbReference type="SMART" id="SM00355">
    <property type="entry name" value="ZnF_C2H2"/>
    <property type="match status" value="2"/>
</dbReference>
<dbReference type="PROSITE" id="PS00028">
    <property type="entry name" value="ZINC_FINGER_C2H2_1"/>
    <property type="match status" value="2"/>
</dbReference>
<evidence type="ECO:0000313" key="11">
    <source>
        <dbReference type="Proteomes" id="UP000887540"/>
    </source>
</evidence>
<dbReference type="GO" id="GO:0008270">
    <property type="term" value="F:zinc ion binding"/>
    <property type="evidence" value="ECO:0007669"/>
    <property type="project" value="UniProtKB-KW"/>
</dbReference>
<feature type="domain" description="C2H2-type" evidence="10">
    <location>
        <begin position="254"/>
        <end position="279"/>
    </location>
</feature>
<dbReference type="GO" id="GO:0005634">
    <property type="term" value="C:nucleus"/>
    <property type="evidence" value="ECO:0007669"/>
    <property type="project" value="UniProtKB-SubCell"/>
</dbReference>
<dbReference type="InterPro" id="IPR050331">
    <property type="entry name" value="Zinc_finger"/>
</dbReference>
<feature type="region of interest" description="Disordered" evidence="9">
    <location>
        <begin position="1"/>
        <end position="49"/>
    </location>
</feature>
<dbReference type="PANTHER" id="PTHR16515:SF66">
    <property type="entry name" value="C2H2-TYPE DOMAIN-CONTAINING PROTEIN"/>
    <property type="match status" value="1"/>
</dbReference>
<proteinExistence type="predicted"/>
<organism evidence="11 12">
    <name type="scientific">Acrobeloides nanus</name>
    <dbReference type="NCBI Taxonomy" id="290746"/>
    <lineage>
        <taxon>Eukaryota</taxon>
        <taxon>Metazoa</taxon>
        <taxon>Ecdysozoa</taxon>
        <taxon>Nematoda</taxon>
        <taxon>Chromadorea</taxon>
        <taxon>Rhabditida</taxon>
        <taxon>Tylenchina</taxon>
        <taxon>Cephalobomorpha</taxon>
        <taxon>Cephaloboidea</taxon>
        <taxon>Cephalobidae</taxon>
        <taxon>Acrobeloides</taxon>
    </lineage>
</organism>
<keyword evidence="5" id="KW-0862">Zinc</keyword>
<keyword evidence="8" id="KW-0175">Coiled coil</keyword>
<dbReference type="InterPro" id="IPR013087">
    <property type="entry name" value="Znf_C2H2_type"/>
</dbReference>
<evidence type="ECO:0000256" key="4">
    <source>
        <dbReference type="ARBA" id="ARBA00022771"/>
    </source>
</evidence>
<evidence type="ECO:0000256" key="5">
    <source>
        <dbReference type="ARBA" id="ARBA00022833"/>
    </source>
</evidence>